<evidence type="ECO:0000313" key="3">
    <source>
        <dbReference type="Proteomes" id="UP000286045"/>
    </source>
</evidence>
<dbReference type="AlphaFoldDB" id="A0A439CNF3"/>
<feature type="compositionally biased region" description="Basic residues" evidence="1">
    <location>
        <begin position="274"/>
        <end position="288"/>
    </location>
</feature>
<dbReference type="STRING" id="363999.A0A439CNF3"/>
<dbReference type="PANTHER" id="PTHR37538:SF1">
    <property type="entry name" value="BTB DOMAIN-CONTAINING PROTEIN"/>
    <property type="match status" value="1"/>
</dbReference>
<reference evidence="2 3" key="1">
    <citation type="submission" date="2018-12" db="EMBL/GenBank/DDBJ databases">
        <title>Draft genome sequence of Xylaria grammica IHI A82.</title>
        <authorList>
            <person name="Buettner E."/>
            <person name="Kellner H."/>
        </authorList>
    </citation>
    <scope>NUCLEOTIDE SEQUENCE [LARGE SCALE GENOMIC DNA]</scope>
    <source>
        <strain evidence="2 3">IHI A82</strain>
    </source>
</reference>
<feature type="compositionally biased region" description="Polar residues" evidence="1">
    <location>
        <begin position="293"/>
        <end position="304"/>
    </location>
</feature>
<name>A0A439CNF3_9PEZI</name>
<proteinExistence type="predicted"/>
<feature type="region of interest" description="Disordered" evidence="1">
    <location>
        <begin position="244"/>
        <end position="312"/>
    </location>
</feature>
<dbReference type="PANTHER" id="PTHR37538">
    <property type="entry name" value="BTB DOMAIN-CONTAINING PROTEIN"/>
    <property type="match status" value="1"/>
</dbReference>
<evidence type="ECO:0000313" key="2">
    <source>
        <dbReference type="EMBL" id="RWA03666.1"/>
    </source>
</evidence>
<comment type="caution">
    <text evidence="2">The sequence shown here is derived from an EMBL/GenBank/DDBJ whole genome shotgun (WGS) entry which is preliminary data.</text>
</comment>
<organism evidence="2 3">
    <name type="scientific">Xylaria grammica</name>
    <dbReference type="NCBI Taxonomy" id="363999"/>
    <lineage>
        <taxon>Eukaryota</taxon>
        <taxon>Fungi</taxon>
        <taxon>Dikarya</taxon>
        <taxon>Ascomycota</taxon>
        <taxon>Pezizomycotina</taxon>
        <taxon>Sordariomycetes</taxon>
        <taxon>Xylariomycetidae</taxon>
        <taxon>Xylariales</taxon>
        <taxon>Xylariaceae</taxon>
        <taxon>Xylaria</taxon>
    </lineage>
</organism>
<keyword evidence="3" id="KW-1185">Reference proteome</keyword>
<gene>
    <name evidence="2" type="ORF">EKO27_g11438</name>
</gene>
<protein>
    <submittedName>
        <fullName evidence="2">Uncharacterized protein</fullName>
    </submittedName>
</protein>
<accession>A0A439CNF3</accession>
<dbReference type="Proteomes" id="UP000286045">
    <property type="component" value="Unassembled WGS sequence"/>
</dbReference>
<evidence type="ECO:0000256" key="1">
    <source>
        <dbReference type="SAM" id="MobiDB-lite"/>
    </source>
</evidence>
<dbReference type="EMBL" id="RYZI01000727">
    <property type="protein sequence ID" value="RWA03666.1"/>
    <property type="molecule type" value="Genomic_DNA"/>
</dbReference>
<sequence length="447" mass="49225">MEQYPVTHQEMAHGDGLGAVDMRPESSYGPYASPQVPVHFADGPPLSVPTRLLDKSRKLSSGHSHKMGLNMGLRLAHIPSGAGHVLVHYLFTGGYQCLKPKGLSSNEKDAAEFGTGVRVYAAARDYDLPDLEALARCEIEKLGKRLQVMQILDVLRDTLPNPSVDDLWLQGYLKSLIQPFFENPLTALGDPSDSPGRSISFINVLLKVVIELCKTYSLSASLGALGENQGHDDEPAPAHVEIVPEIDAEHNPTTVSTSTLEEEDSSTKPLEGKKKSKRDIKKDKKKQRRAELSNDTATETQNYPNVDEERLEEDIGNRRASTALVADNIIPTSEAGAFNAQFKQQSHTAGNDEGPKLPMFQTPFSFGSSFGSAALNLPSTLRSEALNIPSTIGAQPHFDVYTRGALFRTEIERFEHICFQSKFLKFSPEELRWKHQLESRNTGFGVS</sequence>